<evidence type="ECO:0000313" key="2">
    <source>
        <dbReference type="Proteomes" id="UP000499080"/>
    </source>
</evidence>
<accession>A0A4Y2SDE7</accession>
<reference evidence="1 2" key="1">
    <citation type="journal article" date="2019" name="Sci. Rep.">
        <title>Orb-weaving spider Araneus ventricosus genome elucidates the spidroin gene catalogue.</title>
        <authorList>
            <person name="Kono N."/>
            <person name="Nakamura H."/>
            <person name="Ohtoshi R."/>
            <person name="Moran D.A.P."/>
            <person name="Shinohara A."/>
            <person name="Yoshida Y."/>
            <person name="Fujiwara M."/>
            <person name="Mori M."/>
            <person name="Tomita M."/>
            <person name="Arakawa K."/>
        </authorList>
    </citation>
    <scope>NUCLEOTIDE SEQUENCE [LARGE SCALE GENOMIC DNA]</scope>
</reference>
<keyword evidence="2" id="KW-1185">Reference proteome</keyword>
<name>A0A4Y2SDE7_ARAVE</name>
<sequence>MLQIIPNVCPKRKINLSKLNYVRHRKKVCQYHLLVSFSVRFVNTKILVVEAGSLSNTGYEELLDNKLKASWLFAVDPDSNFSLQKACHKFVMTRVQACGKLTKAPKSP</sequence>
<proteinExistence type="predicted"/>
<dbReference type="AlphaFoldDB" id="A0A4Y2SDE7"/>
<evidence type="ECO:0000313" key="1">
    <source>
        <dbReference type="EMBL" id="GBN85843.1"/>
    </source>
</evidence>
<gene>
    <name evidence="1" type="ORF">AVEN_250852_1</name>
</gene>
<dbReference type="EMBL" id="BGPR01020988">
    <property type="protein sequence ID" value="GBN85843.1"/>
    <property type="molecule type" value="Genomic_DNA"/>
</dbReference>
<dbReference type="Proteomes" id="UP000499080">
    <property type="component" value="Unassembled WGS sequence"/>
</dbReference>
<comment type="caution">
    <text evidence="1">The sequence shown here is derived from an EMBL/GenBank/DDBJ whole genome shotgun (WGS) entry which is preliminary data.</text>
</comment>
<organism evidence="1 2">
    <name type="scientific">Araneus ventricosus</name>
    <name type="common">Orbweaver spider</name>
    <name type="synonym">Epeira ventricosa</name>
    <dbReference type="NCBI Taxonomy" id="182803"/>
    <lineage>
        <taxon>Eukaryota</taxon>
        <taxon>Metazoa</taxon>
        <taxon>Ecdysozoa</taxon>
        <taxon>Arthropoda</taxon>
        <taxon>Chelicerata</taxon>
        <taxon>Arachnida</taxon>
        <taxon>Araneae</taxon>
        <taxon>Araneomorphae</taxon>
        <taxon>Entelegynae</taxon>
        <taxon>Araneoidea</taxon>
        <taxon>Araneidae</taxon>
        <taxon>Araneus</taxon>
    </lineage>
</organism>
<protein>
    <submittedName>
        <fullName evidence="1">Uncharacterized protein</fullName>
    </submittedName>
</protein>